<name>A0A699X9T1_TANCI</name>
<dbReference type="AlphaFoldDB" id="A0A699X9T1"/>
<comment type="caution">
    <text evidence="2">The sequence shown here is derived from an EMBL/GenBank/DDBJ whole genome shotgun (WGS) entry which is preliminary data.</text>
</comment>
<sequence length="75" mass="8508">REQRQNDENRFCRHRVRGRPEKLRGHPNRYRARGDAAQHQRPGGAAAGPALHAGAQVLHRVARPDSGARRQPDFL</sequence>
<feature type="compositionally biased region" description="Basic and acidic residues" evidence="1">
    <location>
        <begin position="1"/>
        <end position="11"/>
    </location>
</feature>
<organism evidence="2">
    <name type="scientific">Tanacetum cinerariifolium</name>
    <name type="common">Dalmatian daisy</name>
    <name type="synonym">Chrysanthemum cinerariifolium</name>
    <dbReference type="NCBI Taxonomy" id="118510"/>
    <lineage>
        <taxon>Eukaryota</taxon>
        <taxon>Viridiplantae</taxon>
        <taxon>Streptophyta</taxon>
        <taxon>Embryophyta</taxon>
        <taxon>Tracheophyta</taxon>
        <taxon>Spermatophyta</taxon>
        <taxon>Magnoliopsida</taxon>
        <taxon>eudicotyledons</taxon>
        <taxon>Gunneridae</taxon>
        <taxon>Pentapetalae</taxon>
        <taxon>asterids</taxon>
        <taxon>campanulids</taxon>
        <taxon>Asterales</taxon>
        <taxon>Asteraceae</taxon>
        <taxon>Asteroideae</taxon>
        <taxon>Anthemideae</taxon>
        <taxon>Anthemidinae</taxon>
        <taxon>Tanacetum</taxon>
    </lineage>
</organism>
<evidence type="ECO:0000313" key="2">
    <source>
        <dbReference type="EMBL" id="GFD56359.1"/>
    </source>
</evidence>
<feature type="region of interest" description="Disordered" evidence="1">
    <location>
        <begin position="1"/>
        <end position="75"/>
    </location>
</feature>
<accession>A0A699X9T1</accession>
<dbReference type="EMBL" id="BKCJ011828557">
    <property type="protein sequence ID" value="GFD56359.1"/>
    <property type="molecule type" value="Genomic_DNA"/>
</dbReference>
<gene>
    <name evidence="2" type="ORF">Tci_928328</name>
</gene>
<feature type="compositionally biased region" description="Basic and acidic residues" evidence="1">
    <location>
        <begin position="62"/>
        <end position="75"/>
    </location>
</feature>
<reference evidence="2" key="1">
    <citation type="journal article" date="2019" name="Sci. Rep.">
        <title>Draft genome of Tanacetum cinerariifolium, the natural source of mosquito coil.</title>
        <authorList>
            <person name="Yamashiro T."/>
            <person name="Shiraishi A."/>
            <person name="Satake H."/>
            <person name="Nakayama K."/>
        </authorList>
    </citation>
    <scope>NUCLEOTIDE SEQUENCE</scope>
</reference>
<feature type="non-terminal residue" evidence="2">
    <location>
        <position position="1"/>
    </location>
</feature>
<protein>
    <submittedName>
        <fullName evidence="2">Uncharacterized protein</fullName>
    </submittedName>
</protein>
<feature type="compositionally biased region" description="Low complexity" evidence="1">
    <location>
        <begin position="39"/>
        <end position="55"/>
    </location>
</feature>
<proteinExistence type="predicted"/>
<evidence type="ECO:0000256" key="1">
    <source>
        <dbReference type="SAM" id="MobiDB-lite"/>
    </source>
</evidence>